<dbReference type="AlphaFoldDB" id="A0A1E5LG95"/>
<gene>
    <name evidence="6" type="ORF">BFG57_13565</name>
</gene>
<dbReference type="NCBIfam" id="NF003339">
    <property type="entry name" value="PRK04351.1"/>
    <property type="match status" value="1"/>
</dbReference>
<feature type="binding site" evidence="4">
    <location>
        <position position="71"/>
    </location>
    <ligand>
        <name>Zn(2+)</name>
        <dbReference type="ChEBI" id="CHEBI:29105"/>
    </ligand>
</feature>
<dbReference type="EMBL" id="MJEH01000017">
    <property type="protein sequence ID" value="OEH93076.1"/>
    <property type="molecule type" value="Genomic_DNA"/>
</dbReference>
<feature type="binding site" evidence="4">
    <location>
        <position position="67"/>
    </location>
    <ligand>
        <name>Zn(2+)</name>
        <dbReference type="ChEBI" id="CHEBI:29105"/>
    </ligand>
</feature>
<dbReference type="Pfam" id="PF17283">
    <property type="entry name" value="Zn_ribbon_SprT"/>
    <property type="match status" value="1"/>
</dbReference>
<feature type="domain" description="SprT-like" evidence="5">
    <location>
        <begin position="4"/>
        <end position="148"/>
    </location>
</feature>
<keyword evidence="7" id="KW-1185">Reference proteome</keyword>
<comment type="caution">
    <text evidence="6">The sequence shown here is derived from an EMBL/GenBank/DDBJ whole genome shotgun (WGS) entry which is preliminary data.</text>
</comment>
<evidence type="ECO:0000313" key="7">
    <source>
        <dbReference type="Proteomes" id="UP000095209"/>
    </source>
</evidence>
<dbReference type="RefSeq" id="WP_069716884.1">
    <property type="nucleotide sequence ID" value="NZ_MJEH01000017.1"/>
</dbReference>
<dbReference type="OrthoDB" id="9799909at2"/>
<evidence type="ECO:0000256" key="2">
    <source>
        <dbReference type="ARBA" id="ARBA00022723"/>
    </source>
</evidence>
<evidence type="ECO:0000256" key="3">
    <source>
        <dbReference type="ARBA" id="ARBA00022833"/>
    </source>
</evidence>
<dbReference type="STRING" id="1305675.BFG57_13565"/>
<proteinExistence type="inferred from homology"/>
<dbReference type="Proteomes" id="UP000095209">
    <property type="component" value="Unassembled WGS sequence"/>
</dbReference>
<dbReference type="InterPro" id="IPR023524">
    <property type="entry name" value="Uncharacterised_SprT-like"/>
</dbReference>
<dbReference type="InterPro" id="IPR006640">
    <property type="entry name" value="SprT-like_domain"/>
</dbReference>
<evidence type="ECO:0000256" key="4">
    <source>
        <dbReference type="HAMAP-Rule" id="MF_00745"/>
    </source>
</evidence>
<dbReference type="GO" id="GO:0005737">
    <property type="term" value="C:cytoplasm"/>
    <property type="evidence" value="ECO:0007669"/>
    <property type="project" value="UniProtKB-SubCell"/>
</dbReference>
<dbReference type="SMART" id="SM00731">
    <property type="entry name" value="SprT"/>
    <property type="match status" value="1"/>
</dbReference>
<dbReference type="GO" id="GO:0006950">
    <property type="term" value="P:response to stress"/>
    <property type="evidence" value="ECO:0007669"/>
    <property type="project" value="UniProtKB-ARBA"/>
</dbReference>
<feature type="active site" evidence="4">
    <location>
        <position position="68"/>
    </location>
</feature>
<name>A0A1E5LG95_9BACI</name>
<dbReference type="GO" id="GO:0008270">
    <property type="term" value="F:zinc ion binding"/>
    <property type="evidence" value="ECO:0007669"/>
    <property type="project" value="UniProtKB-UniRule"/>
</dbReference>
<sequence>MNNDQLQTLVERISIEFFDRPFLHKATFNKRLRTTGGRYLLQSHHIELNPKYYEQQGQDVLIGIIKHELCHYHLHITGKGYKHRDRDFKVLMRKVDAPRYCQPLATNVEHRVYHFYKCEDCGYLYKRKRKVNTSKYVCGKCKGKLFRVSG</sequence>
<keyword evidence="2 4" id="KW-0479">Metal-binding</keyword>
<evidence type="ECO:0000259" key="5">
    <source>
        <dbReference type="SMART" id="SM00731"/>
    </source>
</evidence>
<dbReference type="InterPro" id="IPR035240">
    <property type="entry name" value="SprT_Zn_ribbon"/>
</dbReference>
<dbReference type="HAMAP" id="MF_00745">
    <property type="entry name" value="SprT_like"/>
    <property type="match status" value="1"/>
</dbReference>
<evidence type="ECO:0000256" key="1">
    <source>
        <dbReference type="ARBA" id="ARBA00022490"/>
    </source>
</evidence>
<accession>A0A1E5LG95</accession>
<protein>
    <recommendedName>
        <fullName evidence="4">Protein SprT-like</fullName>
    </recommendedName>
</protein>
<keyword evidence="1 4" id="KW-0963">Cytoplasm</keyword>
<reference evidence="6 7" key="1">
    <citation type="submission" date="2016-08" db="EMBL/GenBank/DDBJ databases">
        <title>Genome of Bacillus solimangrovi GH2-4.</title>
        <authorList>
            <person name="Lim S."/>
            <person name="Kim B.-C."/>
        </authorList>
    </citation>
    <scope>NUCLEOTIDE SEQUENCE [LARGE SCALE GENOMIC DNA]</scope>
    <source>
        <strain evidence="6 7">GH2-4</strain>
    </source>
</reference>
<evidence type="ECO:0000313" key="6">
    <source>
        <dbReference type="EMBL" id="OEH93076.1"/>
    </source>
</evidence>
<comment type="similarity">
    <text evidence="4">Belongs to the SprT family.</text>
</comment>
<comment type="subcellular location">
    <subcellularLocation>
        <location evidence="4">Cytoplasm</location>
    </subcellularLocation>
</comment>
<dbReference type="Pfam" id="PF10263">
    <property type="entry name" value="SprT-like"/>
    <property type="match status" value="1"/>
</dbReference>
<organism evidence="6 7">
    <name type="scientific">Bacillus solimangrovi</name>
    <dbReference type="NCBI Taxonomy" id="1305675"/>
    <lineage>
        <taxon>Bacteria</taxon>
        <taxon>Bacillati</taxon>
        <taxon>Bacillota</taxon>
        <taxon>Bacilli</taxon>
        <taxon>Bacillales</taxon>
        <taxon>Bacillaceae</taxon>
        <taxon>Bacillus</taxon>
    </lineage>
</organism>
<comment type="cofactor">
    <cofactor evidence="4">
        <name>Zn(2+)</name>
        <dbReference type="ChEBI" id="CHEBI:29105"/>
    </cofactor>
    <text evidence="4">Binds 1 zinc ion.</text>
</comment>
<keyword evidence="3 4" id="KW-0862">Zinc</keyword>